<name>A0AA40FJA5_9HYME</name>
<dbReference type="Pfam" id="PF18701">
    <property type="entry name" value="DUF5641"/>
    <property type="match status" value="1"/>
</dbReference>
<evidence type="ECO:0000259" key="1">
    <source>
        <dbReference type="Pfam" id="PF18701"/>
    </source>
</evidence>
<feature type="domain" description="DUF5641" evidence="1">
    <location>
        <begin position="30"/>
        <end position="75"/>
    </location>
</feature>
<sequence length="88" mass="9491">MRTVVSLDHSIGVHDLHANNEAQQFDKVPKSERLPPLRWKLSRNAALTQGEDGIARVLSVEAADGLVKRPTAGECILPVDEGGGHAEN</sequence>
<gene>
    <name evidence="2" type="ORF">K0M31_012832</name>
</gene>
<evidence type="ECO:0000313" key="3">
    <source>
        <dbReference type="Proteomes" id="UP001177670"/>
    </source>
</evidence>
<dbReference type="AlphaFoldDB" id="A0AA40FJA5"/>
<accession>A0AA40FJA5</accession>
<comment type="caution">
    <text evidence="2">The sequence shown here is derived from an EMBL/GenBank/DDBJ whole genome shotgun (WGS) entry which is preliminary data.</text>
</comment>
<reference evidence="2" key="1">
    <citation type="submission" date="2021-10" db="EMBL/GenBank/DDBJ databases">
        <title>Melipona bicolor Genome sequencing and assembly.</title>
        <authorList>
            <person name="Araujo N.S."/>
            <person name="Arias M.C."/>
        </authorList>
    </citation>
    <scope>NUCLEOTIDE SEQUENCE</scope>
    <source>
        <strain evidence="2">USP_2M_L1-L4_2017</strain>
        <tissue evidence="2">Whole body</tissue>
    </source>
</reference>
<protein>
    <recommendedName>
        <fullName evidence="1">DUF5641 domain-containing protein</fullName>
    </recommendedName>
</protein>
<keyword evidence="3" id="KW-1185">Reference proteome</keyword>
<dbReference type="EMBL" id="JAHYIQ010000033">
    <property type="protein sequence ID" value="KAK1120108.1"/>
    <property type="molecule type" value="Genomic_DNA"/>
</dbReference>
<dbReference type="Proteomes" id="UP001177670">
    <property type="component" value="Unassembled WGS sequence"/>
</dbReference>
<dbReference type="InterPro" id="IPR040676">
    <property type="entry name" value="DUF5641"/>
</dbReference>
<evidence type="ECO:0000313" key="2">
    <source>
        <dbReference type="EMBL" id="KAK1120108.1"/>
    </source>
</evidence>
<organism evidence="2 3">
    <name type="scientific">Melipona bicolor</name>
    <dbReference type="NCBI Taxonomy" id="60889"/>
    <lineage>
        <taxon>Eukaryota</taxon>
        <taxon>Metazoa</taxon>
        <taxon>Ecdysozoa</taxon>
        <taxon>Arthropoda</taxon>
        <taxon>Hexapoda</taxon>
        <taxon>Insecta</taxon>
        <taxon>Pterygota</taxon>
        <taxon>Neoptera</taxon>
        <taxon>Endopterygota</taxon>
        <taxon>Hymenoptera</taxon>
        <taxon>Apocrita</taxon>
        <taxon>Aculeata</taxon>
        <taxon>Apoidea</taxon>
        <taxon>Anthophila</taxon>
        <taxon>Apidae</taxon>
        <taxon>Melipona</taxon>
    </lineage>
</organism>
<proteinExistence type="predicted"/>